<organism evidence="4 5">
    <name type="scientific">Hucho hucho</name>
    <name type="common">huchen</name>
    <dbReference type="NCBI Taxonomy" id="62062"/>
    <lineage>
        <taxon>Eukaryota</taxon>
        <taxon>Metazoa</taxon>
        <taxon>Chordata</taxon>
        <taxon>Craniata</taxon>
        <taxon>Vertebrata</taxon>
        <taxon>Euteleostomi</taxon>
        <taxon>Actinopterygii</taxon>
        <taxon>Neopterygii</taxon>
        <taxon>Teleostei</taxon>
        <taxon>Protacanthopterygii</taxon>
        <taxon>Salmoniformes</taxon>
        <taxon>Salmonidae</taxon>
        <taxon>Salmoninae</taxon>
        <taxon>Hucho</taxon>
    </lineage>
</organism>
<sequence length="390" mass="44119">MFSPWILSLQLILFPLFWRGLYTTETNPQLVLTDPVTTIFKSAVLKGDSLVEKVEILKPIDLELACTWTGNPNKLPNITGYWRKDGSEITNSRLTVQLENEQYNLKRVFRITGDTLGNYSCIFSDTDEAKIDFNVAAPEMDDKKDKPVVAYVGDSVAVACKTKLPPNTWLWYKANGTEQELINATTDPLRYKISVDGNTTKLTVMNLTEEDSGVYVCSAIYNIKASVSRVEVRVITFMEPLKPFVAIVAEVIILVLLILFYERWSSRKSSNSPTGNNIHTALHTALCSTWGCRELTPRPEARQGTASFSCGATGKSLREGGHVSHTSRIRRKRYSLSKQRDFLHMCIQLCSRFQDHCSILHVQCVLYNMMVILCMKLNSHFLILRKWGAC</sequence>
<dbReference type="InterPro" id="IPR013783">
    <property type="entry name" value="Ig-like_fold"/>
</dbReference>
<dbReference type="Ensembl" id="ENSHHUT00000045340.1">
    <property type="protein sequence ID" value="ENSHHUP00000043700.1"/>
    <property type="gene ID" value="ENSHHUG00000026805.1"/>
</dbReference>
<feature type="domain" description="Ig-like" evidence="3">
    <location>
        <begin position="138"/>
        <end position="228"/>
    </location>
</feature>
<reference evidence="5" key="1">
    <citation type="submission" date="2018-06" db="EMBL/GenBank/DDBJ databases">
        <title>Genome assembly of Danube salmon.</title>
        <authorList>
            <person name="Macqueen D.J."/>
            <person name="Gundappa M.K."/>
        </authorList>
    </citation>
    <scope>NUCLEOTIDE SEQUENCE [LARGE SCALE GENOMIC DNA]</scope>
</reference>
<dbReference type="PANTHER" id="PTHR46013:SF7">
    <property type="entry name" value="IG-LIKE DOMAIN-CONTAINING PROTEIN"/>
    <property type="match status" value="1"/>
</dbReference>
<dbReference type="PANTHER" id="PTHR46013">
    <property type="entry name" value="VASCULAR CELL ADHESION MOLECULE 1"/>
    <property type="match status" value="1"/>
</dbReference>
<dbReference type="SMART" id="SM00409">
    <property type="entry name" value="IG"/>
    <property type="match status" value="1"/>
</dbReference>
<dbReference type="InterPro" id="IPR003599">
    <property type="entry name" value="Ig_sub"/>
</dbReference>
<keyword evidence="5" id="KW-1185">Reference proteome</keyword>
<evidence type="ECO:0000313" key="4">
    <source>
        <dbReference type="Ensembl" id="ENSHHUP00000043700.1"/>
    </source>
</evidence>
<feature type="chain" id="PRO_5021346890" evidence="2">
    <location>
        <begin position="24"/>
        <end position="390"/>
    </location>
</feature>
<evidence type="ECO:0000256" key="1">
    <source>
        <dbReference type="SAM" id="Phobius"/>
    </source>
</evidence>
<dbReference type="STRING" id="62062.ENSHHUP00000043700"/>
<evidence type="ECO:0000259" key="3">
    <source>
        <dbReference type="PROSITE" id="PS50835"/>
    </source>
</evidence>
<keyword evidence="2" id="KW-0732">Signal</keyword>
<dbReference type="SUPFAM" id="SSF48726">
    <property type="entry name" value="Immunoglobulin"/>
    <property type="match status" value="2"/>
</dbReference>
<dbReference type="AlphaFoldDB" id="A0A4W5N272"/>
<protein>
    <submittedName>
        <fullName evidence="4">Embigin</fullName>
    </submittedName>
</protein>
<evidence type="ECO:0000313" key="5">
    <source>
        <dbReference type="Proteomes" id="UP000314982"/>
    </source>
</evidence>
<dbReference type="Proteomes" id="UP000314982">
    <property type="component" value="Unassembled WGS sequence"/>
</dbReference>
<feature type="domain" description="Ig-like" evidence="3">
    <location>
        <begin position="28"/>
        <end position="132"/>
    </location>
</feature>
<keyword evidence="1" id="KW-1133">Transmembrane helix</keyword>
<reference evidence="4" key="3">
    <citation type="submission" date="2025-09" db="UniProtKB">
        <authorList>
            <consortium name="Ensembl"/>
        </authorList>
    </citation>
    <scope>IDENTIFICATION</scope>
</reference>
<dbReference type="GeneTree" id="ENSGT00940000158944"/>
<dbReference type="PROSITE" id="PS50835">
    <property type="entry name" value="IG_LIKE"/>
    <property type="match status" value="2"/>
</dbReference>
<dbReference type="Pfam" id="PF13927">
    <property type="entry name" value="Ig_3"/>
    <property type="match status" value="1"/>
</dbReference>
<keyword evidence="1" id="KW-0812">Transmembrane</keyword>
<dbReference type="InterPro" id="IPR036179">
    <property type="entry name" value="Ig-like_dom_sf"/>
</dbReference>
<accession>A0A4W5N272</accession>
<reference evidence="4" key="2">
    <citation type="submission" date="2025-08" db="UniProtKB">
        <authorList>
            <consortium name="Ensembl"/>
        </authorList>
    </citation>
    <scope>IDENTIFICATION</scope>
</reference>
<keyword evidence="1" id="KW-0472">Membrane</keyword>
<feature type="transmembrane region" description="Helical" evidence="1">
    <location>
        <begin position="243"/>
        <end position="261"/>
    </location>
</feature>
<dbReference type="Gene3D" id="2.60.40.10">
    <property type="entry name" value="Immunoglobulins"/>
    <property type="match status" value="2"/>
</dbReference>
<feature type="signal peptide" evidence="2">
    <location>
        <begin position="1"/>
        <end position="23"/>
    </location>
</feature>
<name>A0A4W5N272_9TELE</name>
<evidence type="ECO:0000256" key="2">
    <source>
        <dbReference type="SAM" id="SignalP"/>
    </source>
</evidence>
<dbReference type="InterPro" id="IPR007110">
    <property type="entry name" value="Ig-like_dom"/>
</dbReference>
<proteinExistence type="predicted"/>